<proteinExistence type="predicted"/>
<evidence type="ECO:0000259" key="2">
    <source>
        <dbReference type="PROSITE" id="PS51820"/>
    </source>
</evidence>
<comment type="caution">
    <text evidence="3">The sequence shown here is derived from an EMBL/GenBank/DDBJ whole genome shotgun (WGS) entry which is preliminary data.</text>
</comment>
<evidence type="ECO:0000256" key="1">
    <source>
        <dbReference type="SAM" id="MobiDB-lite"/>
    </source>
</evidence>
<dbReference type="RefSeq" id="WP_208738878.1">
    <property type="nucleotide sequence ID" value="NZ_BMNV01000010.1"/>
</dbReference>
<dbReference type="Pfam" id="PF07691">
    <property type="entry name" value="PA14"/>
    <property type="match status" value="1"/>
</dbReference>
<dbReference type="InterPro" id="IPR011658">
    <property type="entry name" value="PA14_dom"/>
</dbReference>
<dbReference type="Gene3D" id="3.90.182.10">
    <property type="entry name" value="Toxin - Anthrax Protective Antigen,domain 1"/>
    <property type="match status" value="1"/>
</dbReference>
<accession>A0ABT2HKV1</accession>
<feature type="domain" description="PA14" evidence="2">
    <location>
        <begin position="55"/>
        <end position="188"/>
    </location>
</feature>
<feature type="region of interest" description="Disordered" evidence="1">
    <location>
        <begin position="1"/>
        <end position="55"/>
    </location>
</feature>
<organism evidence="3 4">
    <name type="scientific">Curtobacterium citreum</name>
    <dbReference type="NCBI Taxonomy" id="2036"/>
    <lineage>
        <taxon>Bacteria</taxon>
        <taxon>Bacillati</taxon>
        <taxon>Actinomycetota</taxon>
        <taxon>Actinomycetes</taxon>
        <taxon>Micrococcales</taxon>
        <taxon>Microbacteriaceae</taxon>
        <taxon>Curtobacterium</taxon>
    </lineage>
</organism>
<protein>
    <submittedName>
        <fullName evidence="3">PA14 domain-containing protein</fullName>
    </submittedName>
</protein>
<feature type="compositionally biased region" description="Basic and acidic residues" evidence="1">
    <location>
        <begin position="25"/>
        <end position="34"/>
    </location>
</feature>
<gene>
    <name evidence="3" type="ORF">NYQ28_14340</name>
</gene>
<feature type="compositionally biased region" description="Gly residues" evidence="1">
    <location>
        <begin position="35"/>
        <end position="44"/>
    </location>
</feature>
<dbReference type="InterPro" id="IPR037524">
    <property type="entry name" value="PA14/GLEYA"/>
</dbReference>
<reference evidence="3 4" key="1">
    <citation type="submission" date="2022-08" db="EMBL/GenBank/DDBJ databases">
        <title>Taxonomy of Curtobacterium flaccumfaciens.</title>
        <authorList>
            <person name="Osdaghi E."/>
            <person name="Taghavi S.M."/>
            <person name="Hamidizade M."/>
            <person name="Abachi H."/>
            <person name="Fazliarab A."/>
            <person name="Baeyen S."/>
            <person name="Portier P."/>
            <person name="Van Vaerenbergh J."/>
            <person name="Jacques M.-A."/>
        </authorList>
    </citation>
    <scope>NUCLEOTIDE SEQUENCE [LARGE SCALE GENOMIC DNA]</scope>
    <source>
        <strain evidence="3 4">LMG8786T</strain>
    </source>
</reference>
<name>A0ABT2HKV1_9MICO</name>
<dbReference type="SMART" id="SM00758">
    <property type="entry name" value="PA14"/>
    <property type="match status" value="1"/>
</dbReference>
<keyword evidence="4" id="KW-1185">Reference proteome</keyword>
<sequence>MTGPGPVGAVGESHEGTSRAGRSARIGDHKDRVGRGGPGRGAGASTGYDQDANGNPLRGLNATWYDNDRLAGAPKSYGLGVGGSDGSINQTWAKGSPAAAGAGFTTDNFSVRLTGLVTAPQDGTYTFLTKSDDGAQLWVDDVPLIDDWGPHSATETAANQTVTLKKGQSVKIRLQYREVTVDASLALE</sequence>
<dbReference type="Proteomes" id="UP001652264">
    <property type="component" value="Unassembled WGS sequence"/>
</dbReference>
<dbReference type="SUPFAM" id="SSF56988">
    <property type="entry name" value="Anthrax protective antigen"/>
    <property type="match status" value="1"/>
</dbReference>
<dbReference type="GeneID" id="95322559"/>
<evidence type="ECO:0000313" key="3">
    <source>
        <dbReference type="EMBL" id="MCS6523747.1"/>
    </source>
</evidence>
<dbReference type="EMBL" id="JANVAD010000008">
    <property type="protein sequence ID" value="MCS6523747.1"/>
    <property type="molecule type" value="Genomic_DNA"/>
</dbReference>
<evidence type="ECO:0000313" key="4">
    <source>
        <dbReference type="Proteomes" id="UP001652264"/>
    </source>
</evidence>
<dbReference type="PROSITE" id="PS51820">
    <property type="entry name" value="PA14"/>
    <property type="match status" value="1"/>
</dbReference>